<protein>
    <submittedName>
        <fullName evidence="1">DUF433 domain-containing protein</fullName>
    </submittedName>
</protein>
<comment type="caution">
    <text evidence="1">The sequence shown here is derived from an EMBL/GenBank/DDBJ whole genome shotgun (WGS) entry which is preliminary data.</text>
</comment>
<name>A0A6B0YYM7_9CHLR</name>
<reference evidence="1" key="1">
    <citation type="submission" date="2019-09" db="EMBL/GenBank/DDBJ databases">
        <title>Characterisation of the sponge microbiome using genome-centric metagenomics.</title>
        <authorList>
            <person name="Engelberts J.P."/>
            <person name="Robbins S.J."/>
            <person name="De Goeij J.M."/>
            <person name="Aranda M."/>
            <person name="Bell S.C."/>
            <person name="Webster N.S."/>
        </authorList>
    </citation>
    <scope>NUCLEOTIDE SEQUENCE</scope>
    <source>
        <strain evidence="1">SB0664_bin_27</strain>
    </source>
</reference>
<dbReference type="InterPro" id="IPR007367">
    <property type="entry name" value="DUF433"/>
</dbReference>
<accession>A0A6B0YYM7</accession>
<gene>
    <name evidence="1" type="ORF">F4Y42_19160</name>
</gene>
<dbReference type="PANTHER" id="PTHR34849">
    <property type="entry name" value="SSL5025 PROTEIN"/>
    <property type="match status" value="1"/>
</dbReference>
<sequence>MEIVLQAEAPPLRWDSSGGLRIGKSRVLLELVVHAFEDGATPEAIAQRYPATTLADIYSVLAYYLRHQEEINAYLAKRKQKAETVRRRIESGQQDLAELRKRLLARRDAIA</sequence>
<dbReference type="PANTHER" id="PTHR34849:SF1">
    <property type="entry name" value="SLR0770 PROTEIN"/>
    <property type="match status" value="1"/>
</dbReference>
<dbReference type="Gene3D" id="1.10.10.10">
    <property type="entry name" value="Winged helix-like DNA-binding domain superfamily/Winged helix DNA-binding domain"/>
    <property type="match status" value="1"/>
</dbReference>
<proteinExistence type="predicted"/>
<organism evidence="1">
    <name type="scientific">Caldilineaceae bacterium SB0664_bin_27</name>
    <dbReference type="NCBI Taxonomy" id="2605260"/>
    <lineage>
        <taxon>Bacteria</taxon>
        <taxon>Bacillati</taxon>
        <taxon>Chloroflexota</taxon>
        <taxon>Caldilineae</taxon>
        <taxon>Caldilineales</taxon>
        <taxon>Caldilineaceae</taxon>
    </lineage>
</organism>
<dbReference type="AlphaFoldDB" id="A0A6B0YYM7"/>
<evidence type="ECO:0000313" key="1">
    <source>
        <dbReference type="EMBL" id="MXY95561.1"/>
    </source>
</evidence>
<dbReference type="InterPro" id="IPR036388">
    <property type="entry name" value="WH-like_DNA-bd_sf"/>
</dbReference>
<dbReference type="Pfam" id="PF04255">
    <property type="entry name" value="DUF433"/>
    <property type="match status" value="1"/>
</dbReference>
<dbReference type="EMBL" id="VXRG01000159">
    <property type="protein sequence ID" value="MXY95561.1"/>
    <property type="molecule type" value="Genomic_DNA"/>
</dbReference>
<dbReference type="SUPFAM" id="SSF46689">
    <property type="entry name" value="Homeodomain-like"/>
    <property type="match status" value="1"/>
</dbReference>
<dbReference type="InterPro" id="IPR009057">
    <property type="entry name" value="Homeodomain-like_sf"/>
</dbReference>